<comment type="function">
    <text evidence="4">DNA polymerase III is a complex, multichain enzyme responsible for most of the replicative synthesis in bacteria. The epsilon subunit contain the editing function and is a proofreading 3'-5' exonuclease.</text>
</comment>
<dbReference type="Gene3D" id="3.30.420.10">
    <property type="entry name" value="Ribonuclease H-like superfamily/Ribonuclease H"/>
    <property type="match status" value="1"/>
</dbReference>
<dbReference type="GO" id="GO:0008408">
    <property type="term" value="F:3'-5' exonuclease activity"/>
    <property type="evidence" value="ECO:0007669"/>
    <property type="project" value="TreeGrafter"/>
</dbReference>
<keyword evidence="7" id="KW-0808">Transferase</keyword>
<dbReference type="PANTHER" id="PTHR30231">
    <property type="entry name" value="DNA POLYMERASE III SUBUNIT EPSILON"/>
    <property type="match status" value="1"/>
</dbReference>
<evidence type="ECO:0000313" key="8">
    <source>
        <dbReference type="Proteomes" id="UP000287853"/>
    </source>
</evidence>
<protein>
    <submittedName>
        <fullName evidence="7">DNA polymerase-3 subunit epsilon</fullName>
        <ecNumber evidence="7">2.7.7.7</ecNumber>
    </submittedName>
</protein>
<gene>
    <name evidence="7" type="ORF">H206_00322</name>
</gene>
<dbReference type="GO" id="GO:0003677">
    <property type="term" value="F:DNA binding"/>
    <property type="evidence" value="ECO:0007669"/>
    <property type="project" value="InterPro"/>
</dbReference>
<dbReference type="AlphaFoldDB" id="A0A444J075"/>
<dbReference type="InterPro" id="IPR013520">
    <property type="entry name" value="Ribonucl_H"/>
</dbReference>
<dbReference type="SMART" id="SM00479">
    <property type="entry name" value="EXOIII"/>
    <property type="match status" value="1"/>
</dbReference>
<evidence type="ECO:0000313" key="7">
    <source>
        <dbReference type="EMBL" id="RWX46534.1"/>
    </source>
</evidence>
<dbReference type="Pfam" id="PF00929">
    <property type="entry name" value="RNase_T"/>
    <property type="match status" value="1"/>
</dbReference>
<keyword evidence="7" id="KW-0548">Nucleotidyltransferase</keyword>
<feature type="domain" description="Exonuclease" evidence="6">
    <location>
        <begin position="41"/>
        <end position="220"/>
    </location>
</feature>
<evidence type="ECO:0000256" key="2">
    <source>
        <dbReference type="ARBA" id="ARBA00022801"/>
    </source>
</evidence>
<keyword evidence="8" id="KW-1185">Reference proteome</keyword>
<evidence type="ECO:0000256" key="3">
    <source>
        <dbReference type="ARBA" id="ARBA00022839"/>
    </source>
</evidence>
<dbReference type="GO" id="GO:0006260">
    <property type="term" value="P:DNA replication"/>
    <property type="evidence" value="ECO:0007669"/>
    <property type="project" value="InterPro"/>
</dbReference>
<dbReference type="CDD" id="cd06127">
    <property type="entry name" value="DEDDh"/>
    <property type="match status" value="1"/>
</dbReference>
<name>A0A444J075_9BACT</name>
<dbReference type="SUPFAM" id="SSF53098">
    <property type="entry name" value="Ribonuclease H-like"/>
    <property type="match status" value="1"/>
</dbReference>
<dbReference type="GO" id="GO:0003887">
    <property type="term" value="F:DNA-directed DNA polymerase activity"/>
    <property type="evidence" value="ECO:0007669"/>
    <property type="project" value="UniProtKB-EC"/>
</dbReference>
<proteinExistence type="predicted"/>
<dbReference type="EMBL" id="MTKO01000060">
    <property type="protein sequence ID" value="RWX46534.1"/>
    <property type="molecule type" value="Genomic_DNA"/>
</dbReference>
<dbReference type="InterPro" id="IPR036397">
    <property type="entry name" value="RNaseH_sf"/>
</dbReference>
<dbReference type="Proteomes" id="UP000287853">
    <property type="component" value="Unassembled WGS sequence"/>
</dbReference>
<dbReference type="NCBIfam" id="TIGR00573">
    <property type="entry name" value="dnaq"/>
    <property type="match status" value="1"/>
</dbReference>
<dbReference type="InterPro" id="IPR012337">
    <property type="entry name" value="RNaseH-like_sf"/>
</dbReference>
<evidence type="ECO:0000256" key="4">
    <source>
        <dbReference type="ARBA" id="ARBA00025483"/>
    </source>
</evidence>
<keyword evidence="2" id="KW-0378">Hydrolase</keyword>
<dbReference type="PANTHER" id="PTHR30231:SF4">
    <property type="entry name" value="PROTEIN NEN2"/>
    <property type="match status" value="1"/>
</dbReference>
<dbReference type="EC" id="2.7.7.7" evidence="7"/>
<organism evidence="7 8">
    <name type="scientific">Candidatus Electrothrix aarhusensis</name>
    <dbReference type="NCBI Taxonomy" id="1859131"/>
    <lineage>
        <taxon>Bacteria</taxon>
        <taxon>Pseudomonadati</taxon>
        <taxon>Thermodesulfobacteriota</taxon>
        <taxon>Desulfobulbia</taxon>
        <taxon>Desulfobulbales</taxon>
        <taxon>Desulfobulbaceae</taxon>
        <taxon>Candidatus Electrothrix</taxon>
    </lineage>
</organism>
<dbReference type="GO" id="GO:0005829">
    <property type="term" value="C:cytosol"/>
    <property type="evidence" value="ECO:0007669"/>
    <property type="project" value="TreeGrafter"/>
</dbReference>
<comment type="caution">
    <text evidence="7">The sequence shown here is derived from an EMBL/GenBank/DDBJ whole genome shotgun (WGS) entry which is preliminary data.</text>
</comment>
<keyword evidence="3" id="KW-0269">Exonuclease</keyword>
<keyword evidence="1" id="KW-0540">Nuclease</keyword>
<dbReference type="FunFam" id="3.30.420.10:FF:000045">
    <property type="entry name" value="3'-5' exonuclease DinG"/>
    <property type="match status" value="1"/>
</dbReference>
<evidence type="ECO:0000256" key="1">
    <source>
        <dbReference type="ARBA" id="ARBA00022722"/>
    </source>
</evidence>
<reference evidence="7 8" key="1">
    <citation type="submission" date="2017-01" db="EMBL/GenBank/DDBJ databases">
        <title>The cable genome- insights into the physiology and evolution of filamentous bacteria capable of sulfide oxidation via long distance electron transfer.</title>
        <authorList>
            <person name="Schreiber L."/>
            <person name="Bjerg J.T."/>
            <person name="Boggild A."/>
            <person name="Van De Vossenberg J."/>
            <person name="Meysman F."/>
            <person name="Nielsen L.P."/>
            <person name="Schramm A."/>
            <person name="Kjeldsen K.U."/>
        </authorList>
    </citation>
    <scope>NUCLEOTIDE SEQUENCE [LARGE SCALE GENOMIC DNA]</scope>
    <source>
        <strain evidence="7">MCF</strain>
    </source>
</reference>
<evidence type="ECO:0000256" key="5">
    <source>
        <dbReference type="ARBA" id="ARBA00026073"/>
    </source>
</evidence>
<accession>A0A444J075</accession>
<sequence length="237" mass="27102">MLSFLKPFRKMLSLDPPHPVLLKNREQFIDFKQGAPLSDYTFVVCDTELTGLNKRKDEIISIGAVRIVNLQIELDQTFHRYIRPTNINPNEATLIHRITPEELKKADSAQDVLPEFIEFCDNSLIVGHFVGLDMHFLNKTSRQVLGGTLSNPGIDTMRLARRFKDSGRTDHYGHHDQASSYTLDALAKEFNLPVFKPHDALEDALQTAYLFLYLLKKFRDGGINSLKELYQAGRIRS</sequence>
<evidence type="ECO:0000259" key="6">
    <source>
        <dbReference type="SMART" id="SM00479"/>
    </source>
</evidence>
<dbReference type="InterPro" id="IPR006054">
    <property type="entry name" value="DnaQ"/>
</dbReference>
<comment type="subunit">
    <text evidence="5">DNA polymerase III contains a core (composed of alpha, epsilon and theta chains) that associates with a tau subunit. This core dimerizes to form the POLIII' complex. PolIII' associates with the gamma complex (composed of gamma, delta, delta', psi and chi chains) and with the beta chain to form the complete DNA polymerase III complex.</text>
</comment>